<keyword evidence="3" id="KW-0032">Aminotransferase</keyword>
<dbReference type="Pfam" id="PF00266">
    <property type="entry name" value="Aminotran_5"/>
    <property type="match status" value="1"/>
</dbReference>
<evidence type="ECO:0000313" key="3">
    <source>
        <dbReference type="EMBL" id="MBO8443530.1"/>
    </source>
</evidence>
<dbReference type="Proteomes" id="UP000823633">
    <property type="component" value="Unassembled WGS sequence"/>
</dbReference>
<dbReference type="PANTHER" id="PTHR43586:SF4">
    <property type="entry name" value="ISOPENICILLIN N EPIMERASE"/>
    <property type="match status" value="1"/>
</dbReference>
<gene>
    <name evidence="3" type="ORF">IAC42_07195</name>
</gene>
<dbReference type="Gene3D" id="3.90.1150.10">
    <property type="entry name" value="Aspartate Aminotransferase, domain 1"/>
    <property type="match status" value="1"/>
</dbReference>
<dbReference type="InterPro" id="IPR015424">
    <property type="entry name" value="PyrdxlP-dep_Trfase"/>
</dbReference>
<protein>
    <submittedName>
        <fullName evidence="3">Aminotransferase class V-fold PLP-dependent enzyme</fullName>
    </submittedName>
</protein>
<evidence type="ECO:0000259" key="2">
    <source>
        <dbReference type="Pfam" id="PF00266"/>
    </source>
</evidence>
<proteinExistence type="predicted"/>
<organism evidence="3 4">
    <name type="scientific">Candidatus Aphodenecus pullistercoris</name>
    <dbReference type="NCBI Taxonomy" id="2840669"/>
    <lineage>
        <taxon>Bacteria</taxon>
        <taxon>Pseudomonadati</taxon>
        <taxon>Spirochaetota</taxon>
        <taxon>Spirochaetia</taxon>
        <taxon>Spirochaetales</taxon>
        <taxon>Candidatus Aphodenecus</taxon>
    </lineage>
</organism>
<evidence type="ECO:0000256" key="1">
    <source>
        <dbReference type="ARBA" id="ARBA00022898"/>
    </source>
</evidence>
<dbReference type="AlphaFoldDB" id="A0A9D9EB36"/>
<dbReference type="Gene3D" id="3.40.640.10">
    <property type="entry name" value="Type I PLP-dependent aspartate aminotransferase-like (Major domain)"/>
    <property type="match status" value="1"/>
</dbReference>
<evidence type="ECO:0000313" key="4">
    <source>
        <dbReference type="Proteomes" id="UP000823633"/>
    </source>
</evidence>
<sequence length="379" mass="41089">MRRVYFDNAATSWPKAPGVPEAVMRHLQDECVNPNRTFSKAMEAEEDRLLALRDRLSALFGTRSTAVFTPSLTEALNVLIAGRGNKDGTVLCTSFEHNAVMRTLAMHSIPFRLLPHDTSGGTLWDEADKLVDHSCTLLVVNAASNVSGIVADLERAADFARRHALPLVVDTAQATPYMDIDMEALGISALAFTAHKGLLAPEGLGGFIATDDYLCQLSPLIAGGTGSQSDSLEMPTSIPDRYEAGTLNTPAIAGLDAALAHLEAHRKELRDAERKATVRLYEALARVDGLEIVGRTDLDRHVPLFSVTTGRMDLSRLTVELSRRAGIESRVGMHCAPCAHRALGTWPGGTLRFSAGPFTTEEDYEILTRTLKEVLDGNI</sequence>
<reference evidence="3" key="1">
    <citation type="submission" date="2020-10" db="EMBL/GenBank/DDBJ databases">
        <authorList>
            <person name="Gilroy R."/>
        </authorList>
    </citation>
    <scope>NUCLEOTIDE SEQUENCE</scope>
    <source>
        <strain evidence="3">11167</strain>
    </source>
</reference>
<name>A0A9D9EB36_9SPIR</name>
<feature type="domain" description="Aminotransferase class V" evidence="2">
    <location>
        <begin position="4"/>
        <end position="366"/>
    </location>
</feature>
<dbReference type="InterPro" id="IPR000192">
    <property type="entry name" value="Aminotrans_V_dom"/>
</dbReference>
<dbReference type="EMBL" id="JADIMU010000046">
    <property type="protein sequence ID" value="MBO8443530.1"/>
    <property type="molecule type" value="Genomic_DNA"/>
</dbReference>
<reference evidence="3" key="2">
    <citation type="journal article" date="2021" name="PeerJ">
        <title>Extensive microbial diversity within the chicken gut microbiome revealed by metagenomics and culture.</title>
        <authorList>
            <person name="Gilroy R."/>
            <person name="Ravi A."/>
            <person name="Getino M."/>
            <person name="Pursley I."/>
            <person name="Horton D.L."/>
            <person name="Alikhan N.F."/>
            <person name="Baker D."/>
            <person name="Gharbi K."/>
            <person name="Hall N."/>
            <person name="Watson M."/>
            <person name="Adriaenssens E.M."/>
            <person name="Foster-Nyarko E."/>
            <person name="Jarju S."/>
            <person name="Secka A."/>
            <person name="Antonio M."/>
            <person name="Oren A."/>
            <person name="Chaudhuri R.R."/>
            <person name="La Ragione R."/>
            <person name="Hildebrand F."/>
            <person name="Pallen M.J."/>
        </authorList>
    </citation>
    <scope>NUCLEOTIDE SEQUENCE</scope>
    <source>
        <strain evidence="3">11167</strain>
    </source>
</reference>
<dbReference type="SUPFAM" id="SSF53383">
    <property type="entry name" value="PLP-dependent transferases"/>
    <property type="match status" value="1"/>
</dbReference>
<comment type="caution">
    <text evidence="3">The sequence shown here is derived from an EMBL/GenBank/DDBJ whole genome shotgun (WGS) entry which is preliminary data.</text>
</comment>
<dbReference type="InterPro" id="IPR015421">
    <property type="entry name" value="PyrdxlP-dep_Trfase_major"/>
</dbReference>
<keyword evidence="3" id="KW-0808">Transferase</keyword>
<dbReference type="GO" id="GO:0008483">
    <property type="term" value="F:transaminase activity"/>
    <property type="evidence" value="ECO:0007669"/>
    <property type="project" value="UniProtKB-KW"/>
</dbReference>
<keyword evidence="1" id="KW-0663">Pyridoxal phosphate</keyword>
<dbReference type="PANTHER" id="PTHR43586">
    <property type="entry name" value="CYSTEINE DESULFURASE"/>
    <property type="match status" value="1"/>
</dbReference>
<accession>A0A9D9EB36</accession>
<dbReference type="InterPro" id="IPR015422">
    <property type="entry name" value="PyrdxlP-dep_Trfase_small"/>
</dbReference>